<keyword evidence="3" id="KW-1185">Reference proteome</keyword>
<evidence type="ECO:0000256" key="1">
    <source>
        <dbReference type="SAM" id="MobiDB-lite"/>
    </source>
</evidence>
<feature type="compositionally biased region" description="Polar residues" evidence="1">
    <location>
        <begin position="142"/>
        <end position="158"/>
    </location>
</feature>
<feature type="region of interest" description="Disordered" evidence="1">
    <location>
        <begin position="172"/>
        <end position="225"/>
    </location>
</feature>
<evidence type="ECO:0000313" key="2">
    <source>
        <dbReference type="EMBL" id="KAL3681137.1"/>
    </source>
</evidence>
<comment type="caution">
    <text evidence="2">The sequence shown here is derived from an EMBL/GenBank/DDBJ whole genome shotgun (WGS) entry which is preliminary data.</text>
</comment>
<dbReference type="EMBL" id="JBJQOH010000007">
    <property type="protein sequence ID" value="KAL3681137.1"/>
    <property type="molecule type" value="Genomic_DNA"/>
</dbReference>
<reference evidence="2 3" key="1">
    <citation type="submission" date="2024-09" db="EMBL/GenBank/DDBJ databases">
        <title>Chromosome-scale assembly of Riccia sorocarpa.</title>
        <authorList>
            <person name="Paukszto L."/>
        </authorList>
    </citation>
    <scope>NUCLEOTIDE SEQUENCE [LARGE SCALE GENOMIC DNA]</scope>
    <source>
        <strain evidence="2">LP-2024</strain>
        <tissue evidence="2">Aerial parts of the thallus</tissue>
    </source>
</reference>
<gene>
    <name evidence="2" type="ORF">R1sor_024093</name>
</gene>
<protein>
    <submittedName>
        <fullName evidence="2">Uncharacterized protein</fullName>
    </submittedName>
</protein>
<dbReference type="AlphaFoldDB" id="A0ABD3GPJ6"/>
<dbReference type="Proteomes" id="UP001633002">
    <property type="component" value="Unassembled WGS sequence"/>
</dbReference>
<accession>A0ABD3GPJ6</accession>
<feature type="region of interest" description="Disordered" evidence="1">
    <location>
        <begin position="135"/>
        <end position="158"/>
    </location>
</feature>
<evidence type="ECO:0000313" key="3">
    <source>
        <dbReference type="Proteomes" id="UP001633002"/>
    </source>
</evidence>
<organism evidence="2 3">
    <name type="scientific">Riccia sorocarpa</name>
    <dbReference type="NCBI Taxonomy" id="122646"/>
    <lineage>
        <taxon>Eukaryota</taxon>
        <taxon>Viridiplantae</taxon>
        <taxon>Streptophyta</taxon>
        <taxon>Embryophyta</taxon>
        <taxon>Marchantiophyta</taxon>
        <taxon>Marchantiopsida</taxon>
        <taxon>Marchantiidae</taxon>
        <taxon>Marchantiales</taxon>
        <taxon>Ricciaceae</taxon>
        <taxon>Riccia</taxon>
    </lineage>
</organism>
<proteinExistence type="predicted"/>
<name>A0ABD3GPJ6_9MARC</name>
<sequence length="259" mass="28691">MEHLTPSQLQKILEDEATTLNIMQSKISNQIHLLQVEEELFRQELEKLKRNDAGKDYPNQGGVNQIVEVTNEDAVEEGNNSTQPSTSDGADGVKKIVEIANDEIEPRITATPEVPEENPTDGVNLIVEITCDEDETMREGNSEAQGQASTSPHSRSEQNPTNLLYQIMEPSSDDSDVDLEDSSNHKERMLTTASPSDTMKKNIGVKRRRPDDGEPQQELNSEMEVEELVKSCETERGSVDRSVMDGADNDCSVQALCSC</sequence>
<feature type="compositionally biased region" description="Acidic residues" evidence="1">
    <location>
        <begin position="172"/>
        <end position="181"/>
    </location>
</feature>